<dbReference type="PANTHER" id="PTHR30332">
    <property type="entry name" value="PROBABLE GENERAL SECRETION PATHWAY PROTEIN D"/>
    <property type="match status" value="1"/>
</dbReference>
<gene>
    <name evidence="5" type="ORF">DJ021_03775</name>
</gene>
<evidence type="ECO:0000256" key="2">
    <source>
        <dbReference type="SAM" id="SignalP"/>
    </source>
</evidence>
<dbReference type="PRINTS" id="PR00811">
    <property type="entry name" value="BCTERIALGSPD"/>
</dbReference>
<dbReference type="InterPro" id="IPR050810">
    <property type="entry name" value="Bact_Secretion_Sys_Channel"/>
</dbReference>
<protein>
    <submittedName>
        <fullName evidence="5">Type II and III secretion system protein family protein</fullName>
    </submittedName>
</protein>
<dbReference type="PROSITE" id="PS00875">
    <property type="entry name" value="T2SP_D"/>
    <property type="match status" value="1"/>
</dbReference>
<name>A0A328AZF6_9CAUL</name>
<evidence type="ECO:0000259" key="4">
    <source>
        <dbReference type="Pfam" id="PF13629"/>
    </source>
</evidence>
<evidence type="ECO:0000313" key="5">
    <source>
        <dbReference type="EMBL" id="RAK58984.1"/>
    </source>
</evidence>
<evidence type="ECO:0000313" key="6">
    <source>
        <dbReference type="Proteomes" id="UP000249842"/>
    </source>
</evidence>
<evidence type="ECO:0000256" key="1">
    <source>
        <dbReference type="RuleBase" id="RU004003"/>
    </source>
</evidence>
<feature type="chain" id="PRO_5016263449" evidence="2">
    <location>
        <begin position="30"/>
        <end position="441"/>
    </location>
</feature>
<dbReference type="PANTHER" id="PTHR30332:SF17">
    <property type="entry name" value="TYPE IV PILIATION SYSTEM PROTEIN DR_0774-RELATED"/>
    <property type="match status" value="1"/>
</dbReference>
<evidence type="ECO:0000259" key="3">
    <source>
        <dbReference type="Pfam" id="PF00263"/>
    </source>
</evidence>
<dbReference type="InterPro" id="IPR001775">
    <property type="entry name" value="GspD/PilQ"/>
</dbReference>
<accession>A0A328AZF6</accession>
<reference evidence="6" key="1">
    <citation type="submission" date="2018-05" db="EMBL/GenBank/DDBJ databases">
        <authorList>
            <person name="Li X."/>
        </authorList>
    </citation>
    <scope>NUCLEOTIDE SEQUENCE [LARGE SCALE GENOMIC DNA]</scope>
    <source>
        <strain evidence="6">HKS-05</strain>
    </source>
</reference>
<dbReference type="InterPro" id="IPR004845">
    <property type="entry name" value="T2SS_GspD_CS"/>
</dbReference>
<keyword evidence="2" id="KW-0732">Signal</keyword>
<dbReference type="Pfam" id="PF13629">
    <property type="entry name" value="T2SS-T3SS_pil_N"/>
    <property type="match status" value="1"/>
</dbReference>
<sequence>MKSAKPMSRILAGAFAGALSLAIVGPAPAAVFASESTTSRVIYVPRDKSLSFRLDTPATKIVVAQPDTAQVVATTNRSFYVRGKEIGSTNLLVYGPGGRLQEVIDIRVGYDARSLEQDLNTAIPGEDIRVRTVGEGLLLVGEVSNTGVINRAKALADKFAPDAVTSALTARVSQQVVLEVRVLEATRSALQDIGFSGTIQNNSFNFSFGNGLIGSSVPNGQLTLHGGAGHTSIDMALQALEQKGIVRTLARPNLVALSGEKASFLAGGEFPYPVPQGLNQITLEFRQYGVKLNFTPVVEDNGLIRLAVAPEVSQLDQTNSLKINGVTVPGLITRRADTTVELKDGESLAIGGLFQRNYENSLAQIPGLGEIPVLSALFRSTHWKRNETELVIVVTPRLANAGDLASAKAASLGPEPSAIDLLLNGKALDKPLTRDNSRGSR</sequence>
<dbReference type="InterPro" id="IPR032789">
    <property type="entry name" value="T2SS-T3SS_pil_N"/>
</dbReference>
<proteinExistence type="inferred from homology"/>
<dbReference type="Pfam" id="PF00263">
    <property type="entry name" value="Secretin"/>
    <property type="match status" value="1"/>
</dbReference>
<dbReference type="GO" id="GO:0015627">
    <property type="term" value="C:type II protein secretion system complex"/>
    <property type="evidence" value="ECO:0007669"/>
    <property type="project" value="TreeGrafter"/>
</dbReference>
<comment type="similarity">
    <text evidence="1">Belongs to the bacterial secretin family.</text>
</comment>
<keyword evidence="6" id="KW-1185">Reference proteome</keyword>
<dbReference type="InterPro" id="IPR004846">
    <property type="entry name" value="T2SS/T3SS_dom"/>
</dbReference>
<comment type="caution">
    <text evidence="5">The sequence shown here is derived from an EMBL/GenBank/DDBJ whole genome shotgun (WGS) entry which is preliminary data.</text>
</comment>
<feature type="signal peptide" evidence="2">
    <location>
        <begin position="1"/>
        <end position="29"/>
    </location>
</feature>
<dbReference type="EMBL" id="QFYP01000001">
    <property type="protein sequence ID" value="RAK58984.1"/>
    <property type="molecule type" value="Genomic_DNA"/>
</dbReference>
<dbReference type="GO" id="GO:0009306">
    <property type="term" value="P:protein secretion"/>
    <property type="evidence" value="ECO:0007669"/>
    <property type="project" value="InterPro"/>
</dbReference>
<organism evidence="5 6">
    <name type="scientific">Phenylobacterium hankyongense</name>
    <dbReference type="NCBI Taxonomy" id="1813876"/>
    <lineage>
        <taxon>Bacteria</taxon>
        <taxon>Pseudomonadati</taxon>
        <taxon>Pseudomonadota</taxon>
        <taxon>Alphaproteobacteria</taxon>
        <taxon>Caulobacterales</taxon>
        <taxon>Caulobacteraceae</taxon>
        <taxon>Phenylobacterium</taxon>
    </lineage>
</organism>
<dbReference type="AlphaFoldDB" id="A0A328AZF6"/>
<feature type="domain" description="Pilus formation protein N-terminal" evidence="4">
    <location>
        <begin position="39"/>
        <end position="108"/>
    </location>
</feature>
<feature type="domain" description="Type II/III secretion system secretin-like" evidence="3">
    <location>
        <begin position="239"/>
        <end position="398"/>
    </location>
</feature>
<dbReference type="OrthoDB" id="9775455at2"/>
<dbReference type="Proteomes" id="UP000249842">
    <property type="component" value="Unassembled WGS sequence"/>
</dbReference>